<protein>
    <submittedName>
        <fullName evidence="8">Two component transcriptional regulator, LytTR family</fullName>
    </submittedName>
</protein>
<dbReference type="PROSITE" id="PS50110">
    <property type="entry name" value="RESPONSE_REGULATORY"/>
    <property type="match status" value="1"/>
</dbReference>
<evidence type="ECO:0000256" key="1">
    <source>
        <dbReference type="ARBA" id="ARBA00022490"/>
    </source>
</evidence>
<dbReference type="Proteomes" id="UP000003853">
    <property type="component" value="Unassembled WGS sequence"/>
</dbReference>
<dbReference type="InterPro" id="IPR001789">
    <property type="entry name" value="Sig_transdc_resp-reg_receiver"/>
</dbReference>
<comment type="caution">
    <text evidence="8">The sequence shown here is derived from an EMBL/GenBank/DDBJ whole genome shotgun (WGS) entry which is preliminary data.</text>
</comment>
<keyword evidence="2" id="KW-0902">Two-component regulatory system</keyword>
<name>B3XL72_LIMR1</name>
<dbReference type="Pfam" id="PF00072">
    <property type="entry name" value="Response_reg"/>
    <property type="match status" value="1"/>
</dbReference>
<dbReference type="eggNOG" id="COG3279">
    <property type="taxonomic scope" value="Bacteria"/>
</dbReference>
<evidence type="ECO:0000259" key="6">
    <source>
        <dbReference type="PROSITE" id="PS50110"/>
    </source>
</evidence>
<dbReference type="AlphaFoldDB" id="B3XL72"/>
<evidence type="ECO:0000313" key="9">
    <source>
        <dbReference type="Proteomes" id="UP000003853"/>
    </source>
</evidence>
<dbReference type="GO" id="GO:0000156">
    <property type="term" value="F:phosphorelay response regulator activity"/>
    <property type="evidence" value="ECO:0007669"/>
    <property type="project" value="InterPro"/>
</dbReference>
<evidence type="ECO:0000313" key="8">
    <source>
        <dbReference type="EMBL" id="EDX43084.1"/>
    </source>
</evidence>
<feature type="domain" description="HTH LytTR-type" evidence="7">
    <location>
        <begin position="140"/>
        <end position="243"/>
    </location>
</feature>
<dbReference type="InterPro" id="IPR011006">
    <property type="entry name" value="CheY-like_superfamily"/>
</dbReference>
<keyword evidence="5" id="KW-0597">Phosphoprotein</keyword>
<feature type="modified residue" description="4-aspartylphosphate" evidence="5">
    <location>
        <position position="59"/>
    </location>
</feature>
<dbReference type="SMART" id="SM00850">
    <property type="entry name" value="LytTR"/>
    <property type="match status" value="1"/>
</dbReference>
<evidence type="ECO:0000256" key="3">
    <source>
        <dbReference type="ARBA" id="ARBA00023159"/>
    </source>
</evidence>
<keyword evidence="1" id="KW-0963">Cytoplasm</keyword>
<sequence>MNVFILEDDHNQQRHLKTMIEKISREISVNELKINLFASTDQLKMGLPVASKENVFILDLEISGIKTAGLEISRVIRKHDELASIIFITVHDEFVYTTYKYRVSALDFIAKDRGNIQEELKQDLIHIQKEVQTAVTEELFTYKSYYDEVQIPYKNICYFEANHNNTHSSIMYTTDNQGIQLNYNLRTLAKNEKRFFRGHRSYLINPQQVKHVDFLHHQAVFYNGLVCPVSRRHEKELFKLLKCQFKLEKR</sequence>
<accession>B3XL72</accession>
<keyword evidence="3" id="KW-0010">Activator</keyword>
<dbReference type="PANTHER" id="PTHR37299">
    <property type="entry name" value="TRANSCRIPTIONAL REGULATOR-RELATED"/>
    <property type="match status" value="1"/>
</dbReference>
<dbReference type="EMBL" id="AAPZ02000001">
    <property type="protein sequence ID" value="EDX43084.1"/>
    <property type="molecule type" value="Genomic_DNA"/>
</dbReference>
<evidence type="ECO:0000256" key="5">
    <source>
        <dbReference type="PROSITE-ProRule" id="PRU00169"/>
    </source>
</evidence>
<dbReference type="SUPFAM" id="SSF52172">
    <property type="entry name" value="CheY-like"/>
    <property type="match status" value="1"/>
</dbReference>
<dbReference type="Gene3D" id="3.40.50.2300">
    <property type="match status" value="1"/>
</dbReference>
<proteinExistence type="predicted"/>
<feature type="domain" description="Response regulatory" evidence="6">
    <location>
        <begin position="2"/>
        <end position="126"/>
    </location>
</feature>
<evidence type="ECO:0000256" key="2">
    <source>
        <dbReference type="ARBA" id="ARBA00023012"/>
    </source>
</evidence>
<dbReference type="RefSeq" id="WP_003664866.1">
    <property type="nucleotide sequence ID" value="NZ_AAPZ02000001.1"/>
</dbReference>
<dbReference type="PATRIC" id="fig|349123.13.peg.1619"/>
<dbReference type="InterPro" id="IPR007492">
    <property type="entry name" value="LytTR_DNA-bd_dom"/>
</dbReference>
<reference evidence="9" key="1">
    <citation type="submission" date="2008-06" db="EMBL/GenBank/DDBJ databases">
        <title>Permanent draft sequence of Lactobacillus reuteri 100-23.</title>
        <authorList>
            <consortium name="US DOE Joint Genome Institute"/>
            <person name="Copeland A."/>
            <person name="Lucas S."/>
            <person name="Lapidus A."/>
            <person name="Barry K."/>
            <person name="Detter J.C."/>
            <person name="Glavina del Rio T."/>
            <person name="Hammon N."/>
            <person name="Israni S."/>
            <person name="Dalin E."/>
            <person name="Tice H."/>
            <person name="Pitluck S."/>
            <person name="Sun H."/>
            <person name="Schmutz J."/>
            <person name="Larimer F."/>
            <person name="Land M."/>
            <person name="Hauser L."/>
            <person name="Walter J."/>
            <person name="Heng N.C.K."/>
            <person name="Tannock G.W."/>
            <person name="Richardson P."/>
        </authorList>
    </citation>
    <scope>NUCLEOTIDE SEQUENCE [LARGE SCALE GENOMIC DNA]</scope>
    <source>
        <strain evidence="9">DSM 17509 / CIP 109821 / 100-23</strain>
    </source>
</reference>
<evidence type="ECO:0000256" key="4">
    <source>
        <dbReference type="ARBA" id="ARBA00037164"/>
    </source>
</evidence>
<gene>
    <name evidence="8" type="ORF">Lreu23DRAFT_4603</name>
</gene>
<dbReference type="PANTHER" id="PTHR37299:SF3">
    <property type="entry name" value="STAGE 0 SPORULATION PROTEIN A HOMOLOG"/>
    <property type="match status" value="1"/>
</dbReference>
<dbReference type="GO" id="GO:0003677">
    <property type="term" value="F:DNA binding"/>
    <property type="evidence" value="ECO:0007669"/>
    <property type="project" value="InterPro"/>
</dbReference>
<dbReference type="Gene3D" id="2.40.50.1020">
    <property type="entry name" value="LytTr DNA-binding domain"/>
    <property type="match status" value="1"/>
</dbReference>
<dbReference type="PROSITE" id="PS50930">
    <property type="entry name" value="HTH_LYTTR"/>
    <property type="match status" value="1"/>
</dbReference>
<organism evidence="8 9">
    <name type="scientific">Limosilactobacillus reuteri subsp. rodentium (strain DSM 17509 / CIP 109821 / 100-23)</name>
    <name type="common">Lactobacillus reuteri</name>
    <dbReference type="NCBI Taxonomy" id="349123"/>
    <lineage>
        <taxon>Bacteria</taxon>
        <taxon>Bacillati</taxon>
        <taxon>Bacillota</taxon>
        <taxon>Bacilli</taxon>
        <taxon>Lactobacillales</taxon>
        <taxon>Lactobacillaceae</taxon>
        <taxon>Limosilactobacillus</taxon>
    </lineage>
</organism>
<evidence type="ECO:0000259" key="7">
    <source>
        <dbReference type="PROSITE" id="PS50930"/>
    </source>
</evidence>
<dbReference type="Pfam" id="PF04397">
    <property type="entry name" value="LytTR"/>
    <property type="match status" value="1"/>
</dbReference>
<dbReference type="InterPro" id="IPR046947">
    <property type="entry name" value="LytR-like"/>
</dbReference>
<comment type="function">
    <text evidence="4">Required for high-level post-exponential phase expression of a series of secreted proteins.</text>
</comment>